<dbReference type="InterPro" id="IPR010732">
    <property type="entry name" value="T6SS_TssG-like"/>
</dbReference>
<keyword evidence="2" id="KW-1185">Reference proteome</keyword>
<dbReference type="EMBL" id="CP021023">
    <property type="protein sequence ID" value="ARN56928.1"/>
    <property type="molecule type" value="Genomic_DNA"/>
</dbReference>
<dbReference type="NCBIfam" id="TIGR03347">
    <property type="entry name" value="VI_chp_1"/>
    <property type="match status" value="1"/>
</dbReference>
<reference evidence="2" key="1">
    <citation type="submission" date="2017-04" db="EMBL/GenBank/DDBJ databases">
        <title>Comparative genomics and description of representatives of a novel lineage of planctomycetes thriving in anoxic sediments.</title>
        <authorList>
            <person name="Spring S."/>
            <person name="Bunk B."/>
            <person name="Sproer C."/>
        </authorList>
    </citation>
    <scope>NUCLEOTIDE SEQUENCE [LARGE SCALE GENOMIC DNA]</scope>
    <source>
        <strain evidence="2">ST-PulAB-D4</strain>
    </source>
</reference>
<proteinExistence type="predicted"/>
<dbReference type="KEGG" id="pbp:STSP1_01321"/>
<organism evidence="1 2">
    <name type="scientific">Sedimentisphaera salicampi</name>
    <dbReference type="NCBI Taxonomy" id="1941349"/>
    <lineage>
        <taxon>Bacteria</taxon>
        <taxon>Pseudomonadati</taxon>
        <taxon>Planctomycetota</taxon>
        <taxon>Phycisphaerae</taxon>
        <taxon>Sedimentisphaerales</taxon>
        <taxon>Sedimentisphaeraceae</taxon>
        <taxon>Sedimentisphaera</taxon>
    </lineage>
</organism>
<dbReference type="AlphaFoldDB" id="A0A1W6LMB2"/>
<dbReference type="STRING" id="1941349.STSP1_01321"/>
<accession>A0A1W6LMB2</accession>
<gene>
    <name evidence="1" type="ORF">STSP1_01321</name>
</gene>
<sequence length="333" mass="37527">MCGRERTEKSYIRPEWRKQPYNYDFCQIVRSLEAGSAYSVGSSTQPKEDVCRFGQKISLGFAPSNLDSIKQENGLIPELRVNFMGLLGPNGPMPFHITEKVLDLNRRGERGFEAFLNLFNNRMTALFYRAWTLPLPAVSYGLSDRSFDYYISSIAGFGGSSLKNRDEVKDNFKGYFAASFSCQVKNSEGLKSAVEEYFRCPVRVVEFKGDWFEISDSEKFIMGSGASSVLGSSSIVGRQVWNCQNGIEMALGPLGLDSYESFLPAGRLHQTLLDLIKNYCGDEFQIDLRLILKREEIEPLQMGCFGRLGYTSWLLSQGDLSNADNQIVLRKVV</sequence>
<dbReference type="Proteomes" id="UP000193334">
    <property type="component" value="Chromosome"/>
</dbReference>
<evidence type="ECO:0000313" key="2">
    <source>
        <dbReference type="Proteomes" id="UP000193334"/>
    </source>
</evidence>
<dbReference type="RefSeq" id="WP_085755603.1">
    <property type="nucleotide sequence ID" value="NZ_CP021023.1"/>
</dbReference>
<dbReference type="PANTHER" id="PTHR35564:SF4">
    <property type="entry name" value="CYTOPLASMIC PROTEIN"/>
    <property type="match status" value="1"/>
</dbReference>
<evidence type="ECO:0000313" key="1">
    <source>
        <dbReference type="EMBL" id="ARN56928.1"/>
    </source>
</evidence>
<name>A0A1W6LMB2_9BACT</name>
<dbReference type="Pfam" id="PF06996">
    <property type="entry name" value="T6SS_TssG"/>
    <property type="match status" value="1"/>
</dbReference>
<protein>
    <submittedName>
        <fullName evidence="1">Type VI secretion protein, family</fullName>
    </submittedName>
</protein>
<dbReference type="PANTHER" id="PTHR35564">
    <property type="match status" value="1"/>
</dbReference>